<proteinExistence type="predicted"/>
<name>A0A6A4GZS3_9AGAR</name>
<dbReference type="OrthoDB" id="3010249at2759"/>
<feature type="chain" id="PRO_5025523897" description="Mid2 domain-containing protein" evidence="3">
    <location>
        <begin position="20"/>
        <end position="303"/>
    </location>
</feature>
<keyword evidence="5" id="KW-1185">Reference proteome</keyword>
<gene>
    <name evidence="4" type="ORF">BT96DRAFT_1024059</name>
</gene>
<accession>A0A6A4GZS3</accession>
<feature type="transmembrane region" description="Helical" evidence="2">
    <location>
        <begin position="149"/>
        <end position="170"/>
    </location>
</feature>
<evidence type="ECO:0000313" key="4">
    <source>
        <dbReference type="EMBL" id="KAE9391482.1"/>
    </source>
</evidence>
<protein>
    <recommendedName>
        <fullName evidence="6">Mid2 domain-containing protein</fullName>
    </recommendedName>
</protein>
<dbReference type="CDD" id="cd12087">
    <property type="entry name" value="TM_EGFR-like"/>
    <property type="match status" value="1"/>
</dbReference>
<evidence type="ECO:0008006" key="6">
    <source>
        <dbReference type="Google" id="ProtNLM"/>
    </source>
</evidence>
<evidence type="ECO:0000256" key="3">
    <source>
        <dbReference type="SAM" id="SignalP"/>
    </source>
</evidence>
<dbReference type="EMBL" id="ML769622">
    <property type="protein sequence ID" value="KAE9391482.1"/>
    <property type="molecule type" value="Genomic_DNA"/>
</dbReference>
<keyword evidence="2" id="KW-0472">Membrane</keyword>
<evidence type="ECO:0000313" key="5">
    <source>
        <dbReference type="Proteomes" id="UP000799118"/>
    </source>
</evidence>
<keyword evidence="2" id="KW-1133">Transmembrane helix</keyword>
<sequence>MSWWIHLLGFLLVLEFANAVVITIPNTITLNTVTTIDFTGESSDPAQWILVNVFPNGTVQIGGTFSGSGTTTMTFQRPGPHFLQALATNNGALSLPFYTGNYFVPVDPSNPTSTSSITTVTQTVSLSSATCSGSSSSLTITKSNDTGTIVGAVIGALGFLTGLIFFLLWFSQRRKYKRGLNQSSHSLAPLASVPGTMETMSSSNFYGHRPSLPPELSPDRTTSDYNLDTRTTSEQSRAPAMIPSRSLTKRVVNAASDVGSDSSGTLSSPAPTHLTREVSQLRREVNELRQGIVPSYDMAPPSY</sequence>
<dbReference type="AlphaFoldDB" id="A0A6A4GZS3"/>
<keyword evidence="3" id="KW-0732">Signal</keyword>
<feature type="signal peptide" evidence="3">
    <location>
        <begin position="1"/>
        <end position="19"/>
    </location>
</feature>
<organism evidence="4 5">
    <name type="scientific">Gymnopus androsaceus JB14</name>
    <dbReference type="NCBI Taxonomy" id="1447944"/>
    <lineage>
        <taxon>Eukaryota</taxon>
        <taxon>Fungi</taxon>
        <taxon>Dikarya</taxon>
        <taxon>Basidiomycota</taxon>
        <taxon>Agaricomycotina</taxon>
        <taxon>Agaricomycetes</taxon>
        <taxon>Agaricomycetidae</taxon>
        <taxon>Agaricales</taxon>
        <taxon>Marasmiineae</taxon>
        <taxon>Omphalotaceae</taxon>
        <taxon>Gymnopus</taxon>
    </lineage>
</organism>
<feature type="region of interest" description="Disordered" evidence="1">
    <location>
        <begin position="201"/>
        <end position="224"/>
    </location>
</feature>
<reference evidence="4" key="1">
    <citation type="journal article" date="2019" name="Environ. Microbiol.">
        <title>Fungal ecological strategies reflected in gene transcription - a case study of two litter decomposers.</title>
        <authorList>
            <person name="Barbi F."/>
            <person name="Kohler A."/>
            <person name="Barry K."/>
            <person name="Baskaran P."/>
            <person name="Daum C."/>
            <person name="Fauchery L."/>
            <person name="Ihrmark K."/>
            <person name="Kuo A."/>
            <person name="LaButti K."/>
            <person name="Lipzen A."/>
            <person name="Morin E."/>
            <person name="Grigoriev I.V."/>
            <person name="Henrissat B."/>
            <person name="Lindahl B."/>
            <person name="Martin F."/>
        </authorList>
    </citation>
    <scope>NUCLEOTIDE SEQUENCE</scope>
    <source>
        <strain evidence="4">JB14</strain>
    </source>
</reference>
<keyword evidence="2" id="KW-0812">Transmembrane</keyword>
<evidence type="ECO:0000256" key="1">
    <source>
        <dbReference type="SAM" id="MobiDB-lite"/>
    </source>
</evidence>
<dbReference type="Proteomes" id="UP000799118">
    <property type="component" value="Unassembled WGS sequence"/>
</dbReference>
<evidence type="ECO:0000256" key="2">
    <source>
        <dbReference type="SAM" id="Phobius"/>
    </source>
</evidence>